<protein>
    <submittedName>
        <fullName evidence="1">Unannotated protein</fullName>
    </submittedName>
</protein>
<dbReference type="CDD" id="cd05233">
    <property type="entry name" value="SDR_c"/>
    <property type="match status" value="1"/>
</dbReference>
<dbReference type="SUPFAM" id="SSF51735">
    <property type="entry name" value="NAD(P)-binding Rossmann-fold domains"/>
    <property type="match status" value="1"/>
</dbReference>
<sequence length="278" mass="28733">MGRIEGKVALITGANLRDDGGNIGGVTAMLLAREGASVVVTDLPGRGADRLAAQITAQGGRALAVDLDLRDEDQCRAAVEAAVAEFGGLDILHNNGAVSPEADNDVATLERDVWDLVMDVNVRGAMLMTKHAIPHIIARGGGSVINTASITALRGDVIHTTYGVAKAALCTLGMHVASQYGGQGVRCNTICPGLTLTPAALRDLPQGLIDTMGGLTPAPALSTPEDQANVVLFLASDESRAFNGQVLTTDHGMLSQQPWVSAFLAMGSPTYGNDKPDA</sequence>
<organism evidence="1">
    <name type="scientific">freshwater metagenome</name>
    <dbReference type="NCBI Taxonomy" id="449393"/>
    <lineage>
        <taxon>unclassified sequences</taxon>
        <taxon>metagenomes</taxon>
        <taxon>ecological metagenomes</taxon>
    </lineage>
</organism>
<reference evidence="1" key="1">
    <citation type="submission" date="2020-05" db="EMBL/GenBank/DDBJ databases">
        <authorList>
            <person name="Chiriac C."/>
            <person name="Salcher M."/>
            <person name="Ghai R."/>
            <person name="Kavagutti S V."/>
        </authorList>
    </citation>
    <scope>NUCLEOTIDE SEQUENCE</scope>
</reference>
<evidence type="ECO:0000313" key="1">
    <source>
        <dbReference type="EMBL" id="CAB4929021.1"/>
    </source>
</evidence>
<dbReference type="PROSITE" id="PS00061">
    <property type="entry name" value="ADH_SHORT"/>
    <property type="match status" value="1"/>
</dbReference>
<dbReference type="Pfam" id="PF13561">
    <property type="entry name" value="adh_short_C2"/>
    <property type="match status" value="1"/>
</dbReference>
<dbReference type="PRINTS" id="PR00081">
    <property type="entry name" value="GDHRDH"/>
</dbReference>
<dbReference type="InterPro" id="IPR036291">
    <property type="entry name" value="NAD(P)-bd_dom_sf"/>
</dbReference>
<accession>A0A6J7IEC7</accession>
<dbReference type="AlphaFoldDB" id="A0A6J7IEC7"/>
<dbReference type="EMBL" id="CAFBMX010000004">
    <property type="protein sequence ID" value="CAB4929021.1"/>
    <property type="molecule type" value="Genomic_DNA"/>
</dbReference>
<dbReference type="PANTHER" id="PTHR42820">
    <property type="entry name" value="SHORT-CHAIN DEHYDROGENASE REDUCTASE"/>
    <property type="match status" value="1"/>
</dbReference>
<proteinExistence type="predicted"/>
<dbReference type="FunFam" id="3.40.50.720:FF:000084">
    <property type="entry name" value="Short-chain dehydrogenase reductase"/>
    <property type="match status" value="1"/>
</dbReference>
<gene>
    <name evidence="1" type="ORF">UFOPK3674_01041</name>
</gene>
<dbReference type="InterPro" id="IPR002347">
    <property type="entry name" value="SDR_fam"/>
</dbReference>
<name>A0A6J7IEC7_9ZZZZ</name>
<dbReference type="InterPro" id="IPR020904">
    <property type="entry name" value="Sc_DH/Rdtase_CS"/>
</dbReference>
<dbReference type="PANTHER" id="PTHR42820:SF1">
    <property type="entry name" value="SHORT-CHAIN DEHYDROGENASE_REDUCTASE FAMILY PROTEIN"/>
    <property type="match status" value="1"/>
</dbReference>
<dbReference type="Gene3D" id="3.40.50.720">
    <property type="entry name" value="NAD(P)-binding Rossmann-like Domain"/>
    <property type="match status" value="1"/>
</dbReference>